<keyword evidence="2" id="KW-0812">Transmembrane</keyword>
<sequence>MNTIASLLVRACLAALLLPSIAMATGPEGYGWEWPLTLSRDDGGAYRATLDESVYRRIQDPRMRDLEVFDGEGLSVPAAVFEPEQPLAQSPRRLALSWFTLPAPAPGAARRWELVSEADEDGRLRRVEVRGGTAPDPAAGTALLVDLSRVREAVVALEFEWNATDALDLGYRVEASDDLDHWQSLAARGRLIDLQREGRRLLHRRIELFGLLPHHQRARYLRLTPDRPDQVVEITALKAIFAPPPAKAALQWVERAPARAASADGRVHEYTLDGRFPIRQVDVALSGNHAVEWRLESRDSTDADWQLRTGPWMTYQVGAGNGGRSAARELPMVLRDRYWRLSANGPVNGEPALRFGYAPEVVVFLAQGAPPYVLAAGSTRARRADSPLPRLVETLRAQQGDDWQPAAAWLGTSRVLAGDAALAPVRDWTSWLLWSLLVLGALVVAGFALSLLRPGRGPSQSPEGTAAAPPETDTVASREGHGDEAGSGPSDNSS</sequence>
<feature type="region of interest" description="Disordered" evidence="1">
    <location>
        <begin position="455"/>
        <end position="494"/>
    </location>
</feature>
<dbReference type="RefSeq" id="WP_141622549.1">
    <property type="nucleotide sequence ID" value="NZ_CP041242.1"/>
</dbReference>
<dbReference type="OrthoDB" id="5405606at2"/>
<feature type="signal peptide" evidence="3">
    <location>
        <begin position="1"/>
        <end position="24"/>
    </location>
</feature>
<evidence type="ECO:0000256" key="1">
    <source>
        <dbReference type="SAM" id="MobiDB-lite"/>
    </source>
</evidence>
<keyword evidence="2" id="KW-0472">Membrane</keyword>
<dbReference type="EMBL" id="CP041242">
    <property type="protein sequence ID" value="QDH69207.1"/>
    <property type="molecule type" value="Genomic_DNA"/>
</dbReference>
<proteinExistence type="predicted"/>
<dbReference type="AlphaFoldDB" id="A0A514BP92"/>
<feature type="chain" id="PRO_5021706264" evidence="3">
    <location>
        <begin position="25"/>
        <end position="494"/>
    </location>
</feature>
<gene>
    <name evidence="4" type="ORF">FKV23_03170</name>
</gene>
<protein>
    <submittedName>
        <fullName evidence="4">DUF3999 domain-containing protein</fullName>
    </submittedName>
</protein>
<evidence type="ECO:0000313" key="4">
    <source>
        <dbReference type="EMBL" id="QDH69207.1"/>
    </source>
</evidence>
<feature type="transmembrane region" description="Helical" evidence="2">
    <location>
        <begin position="431"/>
        <end position="452"/>
    </location>
</feature>
<keyword evidence="3" id="KW-0732">Signal</keyword>
<dbReference type="InterPro" id="IPR025060">
    <property type="entry name" value="DUF3999"/>
</dbReference>
<evidence type="ECO:0000256" key="2">
    <source>
        <dbReference type="SAM" id="Phobius"/>
    </source>
</evidence>
<name>A0A514BP92_9GAMM</name>
<dbReference type="KEGG" id="lyj:FKV23_03170"/>
<keyword evidence="5" id="KW-1185">Reference proteome</keyword>
<dbReference type="Proteomes" id="UP000317199">
    <property type="component" value="Chromosome"/>
</dbReference>
<reference evidence="4 5" key="1">
    <citation type="submission" date="2019-06" db="EMBL/GenBank/DDBJ databases">
        <title>Lysobacter alkalisoli sp. nov. isolated from saline-alkali soil.</title>
        <authorList>
            <person name="Sun J.-Q."/>
            <person name="Xu L."/>
        </authorList>
    </citation>
    <scope>NUCLEOTIDE SEQUENCE [LARGE SCALE GENOMIC DNA]</scope>
    <source>
        <strain evidence="4 5">SJ-36</strain>
    </source>
</reference>
<accession>A0A514BP92</accession>
<keyword evidence="2" id="KW-1133">Transmembrane helix</keyword>
<organism evidence="4 5">
    <name type="scientific">Marilutibacter alkalisoli</name>
    <dbReference type="NCBI Taxonomy" id="2591633"/>
    <lineage>
        <taxon>Bacteria</taxon>
        <taxon>Pseudomonadati</taxon>
        <taxon>Pseudomonadota</taxon>
        <taxon>Gammaproteobacteria</taxon>
        <taxon>Lysobacterales</taxon>
        <taxon>Lysobacteraceae</taxon>
        <taxon>Marilutibacter</taxon>
    </lineage>
</organism>
<evidence type="ECO:0000313" key="5">
    <source>
        <dbReference type="Proteomes" id="UP000317199"/>
    </source>
</evidence>
<dbReference type="Pfam" id="PF13163">
    <property type="entry name" value="DUF3999"/>
    <property type="match status" value="1"/>
</dbReference>
<evidence type="ECO:0000256" key="3">
    <source>
        <dbReference type="SAM" id="SignalP"/>
    </source>
</evidence>